<proteinExistence type="predicted"/>
<dbReference type="RefSeq" id="WP_274163654.1">
    <property type="nucleotide sequence ID" value="NZ_JAJUBC010000005.1"/>
</dbReference>
<evidence type="ECO:0000313" key="1">
    <source>
        <dbReference type="EMBL" id="MDD1792772.1"/>
    </source>
</evidence>
<evidence type="ECO:0000313" key="2">
    <source>
        <dbReference type="Proteomes" id="UP001149400"/>
    </source>
</evidence>
<sequence>MSNKTKAFIFTLTSIVNMFVRNIALCVCVEHTSKLDSDAENKLDETSECYNELYICIGESAKNVYYFWHRFTSSARQFRHVTTLTISVQLLNRSLVELAYALCVSVLSMISFYRYAPGSDTLKNKQLCLECAIKMNTQRNSNHHQVVAVFLCLKKCFSP</sequence>
<dbReference type="Proteomes" id="UP001149400">
    <property type="component" value="Unassembled WGS sequence"/>
</dbReference>
<protein>
    <submittedName>
        <fullName evidence="1">Uncharacterized protein</fullName>
    </submittedName>
</protein>
<comment type="caution">
    <text evidence="1">The sequence shown here is derived from an EMBL/GenBank/DDBJ whole genome shotgun (WGS) entry which is preliminary data.</text>
</comment>
<organism evidence="1 2">
    <name type="scientific">Enterovibrio gelatinilyticus</name>
    <dbReference type="NCBI Taxonomy" id="2899819"/>
    <lineage>
        <taxon>Bacteria</taxon>
        <taxon>Pseudomonadati</taxon>
        <taxon>Pseudomonadota</taxon>
        <taxon>Gammaproteobacteria</taxon>
        <taxon>Vibrionales</taxon>
        <taxon>Vibrionaceae</taxon>
        <taxon>Enterovibrio</taxon>
    </lineage>
</organism>
<accession>A0ABT5QXM8</accession>
<keyword evidence="2" id="KW-1185">Reference proteome</keyword>
<dbReference type="EMBL" id="JAJUBC010000005">
    <property type="protein sequence ID" value="MDD1792772.1"/>
    <property type="molecule type" value="Genomic_DNA"/>
</dbReference>
<gene>
    <name evidence="1" type="ORF">LRP50_06510</name>
</gene>
<reference evidence="1" key="1">
    <citation type="submission" date="2021-12" db="EMBL/GenBank/DDBJ databases">
        <title>Enterovibrio ZSDZ35 sp. nov. and Enterovibrio ZSDZ42 sp. nov., isolated from coastal seawater in Qingdao.</title>
        <authorList>
            <person name="Zhang P."/>
        </authorList>
    </citation>
    <scope>NUCLEOTIDE SEQUENCE</scope>
    <source>
        <strain evidence="1">ZSDZ42</strain>
    </source>
</reference>
<name>A0ABT5QXM8_9GAMM</name>